<gene>
    <name evidence="1" type="ORF">CY0110_02717</name>
</gene>
<dbReference type="RefSeq" id="WP_008278373.1">
    <property type="nucleotide sequence ID" value="NZ_AAXW01000077.1"/>
</dbReference>
<comment type="caution">
    <text evidence="1">The sequence shown here is derived from an EMBL/GenBank/DDBJ whole genome shotgun (WGS) entry which is preliminary data.</text>
</comment>
<sequence length="90" mass="10200">MSTAKPVNIKTSDVTFGQVFIDSPELVEALIKDQENVLKFLEEKISHLSLDKITVDECGRLIIDDENFRQALEEIVQDETVMQTVCGFHC</sequence>
<dbReference type="EMBL" id="AAXW01000077">
    <property type="protein sequence ID" value="EAZ88555.1"/>
    <property type="molecule type" value="Genomic_DNA"/>
</dbReference>
<name>A3IYA9_9CHRO</name>
<dbReference type="AlphaFoldDB" id="A3IYA9"/>
<evidence type="ECO:0000313" key="1">
    <source>
        <dbReference type="EMBL" id="EAZ88555.1"/>
    </source>
</evidence>
<proteinExistence type="predicted"/>
<evidence type="ECO:0000313" key="2">
    <source>
        <dbReference type="Proteomes" id="UP000003781"/>
    </source>
</evidence>
<protein>
    <submittedName>
        <fullName evidence="1">Uncharacterized protein</fullName>
    </submittedName>
</protein>
<keyword evidence="2" id="KW-1185">Reference proteome</keyword>
<accession>A3IYA9</accession>
<dbReference type="Proteomes" id="UP000003781">
    <property type="component" value="Unassembled WGS sequence"/>
</dbReference>
<organism evidence="1 2">
    <name type="scientific">Crocosphaera chwakensis CCY0110</name>
    <dbReference type="NCBI Taxonomy" id="391612"/>
    <lineage>
        <taxon>Bacteria</taxon>
        <taxon>Bacillati</taxon>
        <taxon>Cyanobacteriota</taxon>
        <taxon>Cyanophyceae</taxon>
        <taxon>Oscillatoriophycideae</taxon>
        <taxon>Chroococcales</taxon>
        <taxon>Aphanothecaceae</taxon>
        <taxon>Crocosphaera</taxon>
        <taxon>Crocosphaera chwakensis</taxon>
    </lineage>
</organism>
<reference evidence="1 2" key="1">
    <citation type="submission" date="2007-03" db="EMBL/GenBank/DDBJ databases">
        <authorList>
            <person name="Stal L."/>
            <person name="Ferriera S."/>
            <person name="Johnson J."/>
            <person name="Kravitz S."/>
            <person name="Beeson K."/>
            <person name="Sutton G."/>
            <person name="Rogers Y.-H."/>
            <person name="Friedman R."/>
            <person name="Frazier M."/>
            <person name="Venter J.C."/>
        </authorList>
    </citation>
    <scope>NUCLEOTIDE SEQUENCE [LARGE SCALE GENOMIC DNA]</scope>
    <source>
        <strain evidence="1 2">CCY0110</strain>
    </source>
</reference>